<accession>A0A6A5X802</accession>
<gene>
    <name evidence="2" type="ORF">BU24DRAFT_90367</name>
</gene>
<evidence type="ECO:0000313" key="2">
    <source>
        <dbReference type="EMBL" id="KAF2009078.1"/>
    </source>
</evidence>
<dbReference type="GeneID" id="54292177"/>
<dbReference type="AlphaFoldDB" id="A0A6A5X802"/>
<feature type="compositionally biased region" description="Basic residues" evidence="1">
    <location>
        <begin position="47"/>
        <end position="61"/>
    </location>
</feature>
<protein>
    <submittedName>
        <fullName evidence="2">Uncharacterized protein</fullName>
    </submittedName>
</protein>
<organism evidence="2 3">
    <name type="scientific">Aaosphaeria arxii CBS 175.79</name>
    <dbReference type="NCBI Taxonomy" id="1450172"/>
    <lineage>
        <taxon>Eukaryota</taxon>
        <taxon>Fungi</taxon>
        <taxon>Dikarya</taxon>
        <taxon>Ascomycota</taxon>
        <taxon>Pezizomycotina</taxon>
        <taxon>Dothideomycetes</taxon>
        <taxon>Pleosporomycetidae</taxon>
        <taxon>Pleosporales</taxon>
        <taxon>Pleosporales incertae sedis</taxon>
        <taxon>Aaosphaeria</taxon>
    </lineage>
</organism>
<evidence type="ECO:0000256" key="1">
    <source>
        <dbReference type="SAM" id="MobiDB-lite"/>
    </source>
</evidence>
<reference evidence="2" key="1">
    <citation type="journal article" date="2020" name="Stud. Mycol.">
        <title>101 Dothideomycetes genomes: a test case for predicting lifestyles and emergence of pathogens.</title>
        <authorList>
            <person name="Haridas S."/>
            <person name="Albert R."/>
            <person name="Binder M."/>
            <person name="Bloem J."/>
            <person name="Labutti K."/>
            <person name="Salamov A."/>
            <person name="Andreopoulos B."/>
            <person name="Baker S."/>
            <person name="Barry K."/>
            <person name="Bills G."/>
            <person name="Bluhm B."/>
            <person name="Cannon C."/>
            <person name="Castanera R."/>
            <person name="Culley D."/>
            <person name="Daum C."/>
            <person name="Ezra D."/>
            <person name="Gonzalez J."/>
            <person name="Henrissat B."/>
            <person name="Kuo A."/>
            <person name="Liang C."/>
            <person name="Lipzen A."/>
            <person name="Lutzoni F."/>
            <person name="Magnuson J."/>
            <person name="Mondo S."/>
            <person name="Nolan M."/>
            <person name="Ohm R."/>
            <person name="Pangilinan J."/>
            <person name="Park H.-J."/>
            <person name="Ramirez L."/>
            <person name="Alfaro M."/>
            <person name="Sun H."/>
            <person name="Tritt A."/>
            <person name="Yoshinaga Y."/>
            <person name="Zwiers L.-H."/>
            <person name="Turgeon B."/>
            <person name="Goodwin S."/>
            <person name="Spatafora J."/>
            <person name="Crous P."/>
            <person name="Grigoriev I."/>
        </authorList>
    </citation>
    <scope>NUCLEOTIDE SEQUENCE</scope>
    <source>
        <strain evidence="2">CBS 175.79</strain>
    </source>
</reference>
<name>A0A6A5X802_9PLEO</name>
<feature type="region of interest" description="Disordered" evidence="1">
    <location>
        <begin position="47"/>
        <end position="77"/>
    </location>
</feature>
<dbReference type="RefSeq" id="XP_033377417.1">
    <property type="nucleotide sequence ID" value="XM_033534780.1"/>
</dbReference>
<keyword evidence="3" id="KW-1185">Reference proteome</keyword>
<sequence>MAISTSMFTFTITTTTMAATTMYLGTLLAVSIGTCYKVNNGESWASKHSKATKHKQSKSKSAHSPLPLTDQFLVRSH</sequence>
<dbReference type="EMBL" id="ML978080">
    <property type="protein sequence ID" value="KAF2009078.1"/>
    <property type="molecule type" value="Genomic_DNA"/>
</dbReference>
<proteinExistence type="predicted"/>
<dbReference type="Proteomes" id="UP000799778">
    <property type="component" value="Unassembled WGS sequence"/>
</dbReference>
<evidence type="ECO:0000313" key="3">
    <source>
        <dbReference type="Proteomes" id="UP000799778"/>
    </source>
</evidence>